<organism evidence="8 9">
    <name type="scientific">Pyricularia grisea</name>
    <name type="common">Crabgrass-specific blast fungus</name>
    <name type="synonym">Magnaporthe grisea</name>
    <dbReference type="NCBI Taxonomy" id="148305"/>
    <lineage>
        <taxon>Eukaryota</taxon>
        <taxon>Fungi</taxon>
        <taxon>Dikarya</taxon>
        <taxon>Ascomycota</taxon>
        <taxon>Pezizomycotina</taxon>
        <taxon>Sordariomycetes</taxon>
        <taxon>Sordariomycetidae</taxon>
        <taxon>Magnaporthales</taxon>
        <taxon>Pyriculariaceae</taxon>
        <taxon>Pyricularia</taxon>
    </lineage>
</organism>
<evidence type="ECO:0000256" key="4">
    <source>
        <dbReference type="ARBA" id="ARBA00023136"/>
    </source>
</evidence>
<reference evidence="9" key="2">
    <citation type="submission" date="2019-10" db="EMBL/GenBank/DDBJ databases">
        <authorList>
            <consortium name="NCBI Genome Project"/>
        </authorList>
    </citation>
    <scope>NUCLEOTIDE SEQUENCE</scope>
    <source>
        <strain evidence="9">NI907</strain>
    </source>
</reference>
<dbReference type="GO" id="GO:0016020">
    <property type="term" value="C:membrane"/>
    <property type="evidence" value="ECO:0007669"/>
    <property type="project" value="UniProtKB-SubCell"/>
</dbReference>
<evidence type="ECO:0008006" key="10">
    <source>
        <dbReference type="Google" id="ProtNLM"/>
    </source>
</evidence>
<keyword evidence="4 6" id="KW-0472">Membrane</keyword>
<feature type="transmembrane region" description="Helical" evidence="6">
    <location>
        <begin position="199"/>
        <end position="221"/>
    </location>
</feature>
<keyword evidence="2 6" id="KW-0812">Transmembrane</keyword>
<feature type="compositionally biased region" description="Low complexity" evidence="5">
    <location>
        <begin position="137"/>
        <end position="181"/>
    </location>
</feature>
<feature type="region of interest" description="Disordered" evidence="5">
    <location>
        <begin position="137"/>
        <end position="191"/>
    </location>
</feature>
<feature type="chain" id="PRO_5027774270" description="Mid2 domain-containing protein" evidence="7">
    <location>
        <begin position="20"/>
        <end position="358"/>
    </location>
</feature>
<sequence length="358" mass="36823">MVLPRLILSLAALAGAASAQSMQFINPPPQGSEPNAANFPKFQQGSTVTVRWTKGPAGKAMSLTLWQLDQKTMQFFGDIEYLSQNFIDKDSYSWLVATRKDLKKSNLFYFAIFQEGSTTSDSNSQYFNITVPADASQSTTRTTSAATSATPSATTATPSSTTATPSTTTPAAGAVASTPAADQGESTNQDSGLSMGAKIGIGVAVPLAVIAAVGVGAWLWFRRRRGAADSAAGQPMLGAGGGGPRAAGMLEAGGGNTYNPSEFPGSPSAMTGTTAAAAGTPSHWVPATATTPGYWSSGGAAGAGGDEATKFMMGGYYQPPPAEMGPGSPRPTEMSATEAPRREVYEMPTPEPNRAVPR</sequence>
<dbReference type="InterPro" id="IPR051694">
    <property type="entry name" value="Immunoregulatory_rcpt-like"/>
</dbReference>
<reference evidence="9" key="1">
    <citation type="journal article" date="2019" name="Mol. Biol. Evol.">
        <title>Blast fungal genomes show frequent chromosomal changes, gene gains and losses, and effector gene turnover.</title>
        <authorList>
            <person name="Gomez Luciano L.B."/>
            <person name="Jason Tsai I."/>
            <person name="Chuma I."/>
            <person name="Tosa Y."/>
            <person name="Chen Y.H."/>
            <person name="Li J.Y."/>
            <person name="Li M.Y."/>
            <person name="Jade Lu M.Y."/>
            <person name="Nakayashiki H."/>
            <person name="Li W.H."/>
        </authorList>
    </citation>
    <scope>NUCLEOTIDE SEQUENCE</scope>
    <source>
        <strain evidence="9">NI907</strain>
    </source>
</reference>
<feature type="region of interest" description="Disordered" evidence="5">
    <location>
        <begin position="314"/>
        <end position="358"/>
    </location>
</feature>
<reference evidence="9" key="3">
    <citation type="submission" date="2025-08" db="UniProtKB">
        <authorList>
            <consortium name="RefSeq"/>
        </authorList>
    </citation>
    <scope>IDENTIFICATION</scope>
    <source>
        <strain evidence="9">NI907</strain>
    </source>
</reference>
<protein>
    <recommendedName>
        <fullName evidence="10">Mid2 domain-containing protein</fullName>
    </recommendedName>
</protein>
<evidence type="ECO:0000313" key="9">
    <source>
        <dbReference type="RefSeq" id="XP_030983983.1"/>
    </source>
</evidence>
<evidence type="ECO:0000256" key="2">
    <source>
        <dbReference type="ARBA" id="ARBA00022692"/>
    </source>
</evidence>
<feature type="signal peptide" evidence="7">
    <location>
        <begin position="1"/>
        <end position="19"/>
    </location>
</feature>
<keyword evidence="7" id="KW-0732">Signal</keyword>
<accession>A0A6P8B9Y8</accession>
<dbReference type="RefSeq" id="XP_030983983.1">
    <property type="nucleotide sequence ID" value="XM_031124360.1"/>
</dbReference>
<evidence type="ECO:0000256" key="3">
    <source>
        <dbReference type="ARBA" id="ARBA00022989"/>
    </source>
</evidence>
<gene>
    <name evidence="9" type="ORF">PgNI_04312</name>
</gene>
<keyword evidence="3 6" id="KW-1133">Transmembrane helix</keyword>
<evidence type="ECO:0000256" key="5">
    <source>
        <dbReference type="SAM" id="MobiDB-lite"/>
    </source>
</evidence>
<evidence type="ECO:0000256" key="1">
    <source>
        <dbReference type="ARBA" id="ARBA00004167"/>
    </source>
</evidence>
<dbReference type="GO" id="GO:0071944">
    <property type="term" value="C:cell periphery"/>
    <property type="evidence" value="ECO:0007669"/>
    <property type="project" value="UniProtKB-ARBA"/>
</dbReference>
<comment type="subcellular location">
    <subcellularLocation>
        <location evidence="1">Membrane</location>
        <topology evidence="1">Single-pass membrane protein</topology>
    </subcellularLocation>
</comment>
<dbReference type="AlphaFoldDB" id="A0A6P8B9Y8"/>
<evidence type="ECO:0000256" key="7">
    <source>
        <dbReference type="SAM" id="SignalP"/>
    </source>
</evidence>
<proteinExistence type="predicted"/>
<keyword evidence="8" id="KW-1185">Reference proteome</keyword>
<dbReference type="PANTHER" id="PTHR15549">
    <property type="entry name" value="PAIRED IMMUNOGLOBULIN-LIKE TYPE 2 RECEPTOR"/>
    <property type="match status" value="1"/>
</dbReference>
<dbReference type="KEGG" id="pgri:PgNI_04312"/>
<evidence type="ECO:0000256" key="6">
    <source>
        <dbReference type="SAM" id="Phobius"/>
    </source>
</evidence>
<evidence type="ECO:0000313" key="8">
    <source>
        <dbReference type="Proteomes" id="UP000515153"/>
    </source>
</evidence>
<dbReference type="GeneID" id="41959269"/>
<name>A0A6P8B9Y8_PYRGI</name>
<dbReference type="Proteomes" id="UP000515153">
    <property type="component" value="Unplaced"/>
</dbReference>